<dbReference type="GO" id="GO:0008234">
    <property type="term" value="F:cysteine-type peptidase activity"/>
    <property type="evidence" value="ECO:0007669"/>
    <property type="project" value="UniProtKB-KW"/>
</dbReference>
<evidence type="ECO:0000313" key="9">
    <source>
        <dbReference type="EMBL" id="SDZ91205.1"/>
    </source>
</evidence>
<dbReference type="Pfam" id="PF00877">
    <property type="entry name" value="NLPC_P60"/>
    <property type="match status" value="1"/>
</dbReference>
<reference evidence="10" key="1">
    <citation type="submission" date="2016-10" db="EMBL/GenBank/DDBJ databases">
        <authorList>
            <person name="Varghese N."/>
            <person name="Submissions S."/>
        </authorList>
    </citation>
    <scope>NUCLEOTIDE SEQUENCE [LARGE SCALE GENOMIC DNA]</scope>
    <source>
        <strain evidence="10">CGMCC 1.10657</strain>
    </source>
</reference>
<dbReference type="PROSITE" id="PS51935">
    <property type="entry name" value="NLPC_P60"/>
    <property type="match status" value="1"/>
</dbReference>
<keyword evidence="5" id="KW-0788">Thiol protease</keyword>
<keyword evidence="10" id="KW-1185">Reference proteome</keyword>
<evidence type="ECO:0000256" key="1">
    <source>
        <dbReference type="ARBA" id="ARBA00007074"/>
    </source>
</evidence>
<protein>
    <submittedName>
        <fullName evidence="9">Lipoprotein Spr</fullName>
    </submittedName>
</protein>
<dbReference type="InterPro" id="IPR052062">
    <property type="entry name" value="Murein_DD/LD_carboxypeptidase"/>
</dbReference>
<evidence type="ECO:0000256" key="6">
    <source>
        <dbReference type="SAM" id="MobiDB-lite"/>
    </source>
</evidence>
<feature type="chain" id="PRO_5011748145" evidence="7">
    <location>
        <begin position="23"/>
        <end position="175"/>
    </location>
</feature>
<organism evidence="9 10">
    <name type="scientific">Microbulbifer marinus</name>
    <dbReference type="NCBI Taxonomy" id="658218"/>
    <lineage>
        <taxon>Bacteria</taxon>
        <taxon>Pseudomonadati</taxon>
        <taxon>Pseudomonadota</taxon>
        <taxon>Gammaproteobacteria</taxon>
        <taxon>Cellvibrionales</taxon>
        <taxon>Microbulbiferaceae</taxon>
        <taxon>Microbulbifer</taxon>
    </lineage>
</organism>
<dbReference type="STRING" id="658218.SAMN05216562_1165"/>
<sequence length="175" mass="20041">MNKKLLVPILFLIATTTGCSLAPYQQPPAEPATEPKTQTPPTPLRETPKVVKNDRSVKEKLYSQHREWKGTRYVLGGMSKRGIDCSGLVVNIYRDHLGVKLPRTTKYQSLVGKAVKRSQLRAGDLVFFKTGANTRHVGIYIEDNKFLHASTKHGVKISRLTDYYWRDRYWQARRV</sequence>
<evidence type="ECO:0000259" key="8">
    <source>
        <dbReference type="PROSITE" id="PS51935"/>
    </source>
</evidence>
<evidence type="ECO:0000256" key="4">
    <source>
        <dbReference type="ARBA" id="ARBA00022801"/>
    </source>
</evidence>
<dbReference type="AlphaFoldDB" id="A0A1H3WVL6"/>
<proteinExistence type="inferred from homology"/>
<evidence type="ECO:0000256" key="2">
    <source>
        <dbReference type="ARBA" id="ARBA00022670"/>
    </source>
</evidence>
<dbReference type="PANTHER" id="PTHR47360:SF1">
    <property type="entry name" value="ENDOPEPTIDASE NLPC-RELATED"/>
    <property type="match status" value="1"/>
</dbReference>
<keyword evidence="4" id="KW-0378">Hydrolase</keyword>
<name>A0A1H3WVL6_9GAMM</name>
<dbReference type="InterPro" id="IPR000064">
    <property type="entry name" value="NLP_P60_dom"/>
</dbReference>
<dbReference type="PANTHER" id="PTHR47360">
    <property type="entry name" value="MUREIN DD-ENDOPEPTIDASE MEPS/MUREIN LD-CARBOXYPEPTIDASE"/>
    <property type="match status" value="1"/>
</dbReference>
<keyword evidence="3 7" id="KW-0732">Signal</keyword>
<dbReference type="SUPFAM" id="SSF54001">
    <property type="entry name" value="Cysteine proteinases"/>
    <property type="match status" value="1"/>
</dbReference>
<dbReference type="PROSITE" id="PS51257">
    <property type="entry name" value="PROKAR_LIPOPROTEIN"/>
    <property type="match status" value="1"/>
</dbReference>
<keyword evidence="9" id="KW-0449">Lipoprotein</keyword>
<dbReference type="EMBL" id="FNQO01000001">
    <property type="protein sequence ID" value="SDZ91205.1"/>
    <property type="molecule type" value="Genomic_DNA"/>
</dbReference>
<dbReference type="Gene3D" id="3.90.1720.10">
    <property type="entry name" value="endopeptidase domain like (from Nostoc punctiforme)"/>
    <property type="match status" value="1"/>
</dbReference>
<dbReference type="Proteomes" id="UP000198658">
    <property type="component" value="Unassembled WGS sequence"/>
</dbReference>
<dbReference type="GO" id="GO:0006508">
    <property type="term" value="P:proteolysis"/>
    <property type="evidence" value="ECO:0007669"/>
    <property type="project" value="UniProtKB-KW"/>
</dbReference>
<dbReference type="OrthoDB" id="9807055at2"/>
<gene>
    <name evidence="9" type="ORF">SAMN05216562_1165</name>
</gene>
<dbReference type="RefSeq" id="WP_091386027.1">
    <property type="nucleotide sequence ID" value="NZ_FNQO01000001.1"/>
</dbReference>
<evidence type="ECO:0000313" key="10">
    <source>
        <dbReference type="Proteomes" id="UP000198658"/>
    </source>
</evidence>
<evidence type="ECO:0000256" key="7">
    <source>
        <dbReference type="SAM" id="SignalP"/>
    </source>
</evidence>
<feature type="domain" description="NlpC/P60" evidence="8">
    <location>
        <begin position="55"/>
        <end position="175"/>
    </location>
</feature>
<comment type="similarity">
    <text evidence="1">Belongs to the peptidase C40 family.</text>
</comment>
<evidence type="ECO:0000256" key="3">
    <source>
        <dbReference type="ARBA" id="ARBA00022729"/>
    </source>
</evidence>
<feature type="signal peptide" evidence="7">
    <location>
        <begin position="1"/>
        <end position="22"/>
    </location>
</feature>
<accession>A0A1H3WVL6</accession>
<dbReference type="InterPro" id="IPR038765">
    <property type="entry name" value="Papain-like_cys_pep_sf"/>
</dbReference>
<keyword evidence="2" id="KW-0645">Protease</keyword>
<feature type="region of interest" description="Disordered" evidence="6">
    <location>
        <begin position="24"/>
        <end position="46"/>
    </location>
</feature>
<evidence type="ECO:0000256" key="5">
    <source>
        <dbReference type="ARBA" id="ARBA00022807"/>
    </source>
</evidence>